<evidence type="ECO:0000256" key="12">
    <source>
        <dbReference type="ARBA" id="ARBA00023180"/>
    </source>
</evidence>
<dbReference type="Proteomes" id="UP000269721">
    <property type="component" value="Unassembled WGS sequence"/>
</dbReference>
<evidence type="ECO:0000256" key="16">
    <source>
        <dbReference type="SAM" id="Phobius"/>
    </source>
</evidence>
<evidence type="ECO:0000256" key="11">
    <source>
        <dbReference type="ARBA" id="ARBA00023136"/>
    </source>
</evidence>
<keyword evidence="5" id="KW-0121">Carboxypeptidase</keyword>
<dbReference type="PROSITE" id="PS00131">
    <property type="entry name" value="CARBOXYPEPT_SER_SER"/>
    <property type="match status" value="1"/>
</dbReference>
<dbReference type="SUPFAM" id="SSF53474">
    <property type="entry name" value="alpha/beta-Hydrolases"/>
    <property type="match status" value="1"/>
</dbReference>
<dbReference type="AlphaFoldDB" id="A0A4P9VVS5"/>
<evidence type="ECO:0000313" key="17">
    <source>
        <dbReference type="EMBL" id="RKO83774.1"/>
    </source>
</evidence>
<keyword evidence="8" id="KW-0256">Endoplasmic reticulum</keyword>
<dbReference type="PANTHER" id="PTHR15362">
    <property type="entry name" value="PHOSPHATIDYLINOSITOL SYNTHASE"/>
    <property type="match status" value="1"/>
</dbReference>
<evidence type="ECO:0000256" key="8">
    <source>
        <dbReference type="ARBA" id="ARBA00022824"/>
    </source>
</evidence>
<protein>
    <submittedName>
        <fullName evidence="17">Phosphatidyl serine synthase-domain-containing protein</fullName>
    </submittedName>
</protein>
<evidence type="ECO:0000256" key="1">
    <source>
        <dbReference type="ARBA" id="ARBA00004477"/>
    </source>
</evidence>
<evidence type="ECO:0000256" key="7">
    <source>
        <dbReference type="ARBA" id="ARBA00022692"/>
    </source>
</evidence>
<keyword evidence="18" id="KW-1185">Reference proteome</keyword>
<proteinExistence type="inferred from homology"/>
<dbReference type="GO" id="GO:0106245">
    <property type="term" value="F:L-serine-phosphatidylethanolamine phosphatidyltransferase activity"/>
    <property type="evidence" value="ECO:0007669"/>
    <property type="project" value="InterPro"/>
</dbReference>
<evidence type="ECO:0000256" key="9">
    <source>
        <dbReference type="ARBA" id="ARBA00022989"/>
    </source>
</evidence>
<dbReference type="GO" id="GO:0005789">
    <property type="term" value="C:endoplasmic reticulum membrane"/>
    <property type="evidence" value="ECO:0007669"/>
    <property type="project" value="UniProtKB-SubCell"/>
</dbReference>
<comment type="similarity">
    <text evidence="3">Belongs to the peptidase S10 family.</text>
</comment>
<dbReference type="GO" id="GO:0004185">
    <property type="term" value="F:serine-type carboxypeptidase activity"/>
    <property type="evidence" value="ECO:0007669"/>
    <property type="project" value="InterPro"/>
</dbReference>
<dbReference type="PRINTS" id="PR00724">
    <property type="entry name" value="CRBOXYPTASEC"/>
</dbReference>
<keyword evidence="5" id="KW-0645">Protease</keyword>
<dbReference type="GO" id="GO:0006508">
    <property type="term" value="P:proteolysis"/>
    <property type="evidence" value="ECO:0007669"/>
    <property type="project" value="InterPro"/>
</dbReference>
<dbReference type="Gene3D" id="3.40.50.1820">
    <property type="entry name" value="alpha/beta hydrolase"/>
    <property type="match status" value="1"/>
</dbReference>
<dbReference type="PANTHER" id="PTHR15362:SF7">
    <property type="entry name" value="PHOSPHATIDYLSERINE SYNTHASE 2"/>
    <property type="match status" value="1"/>
</dbReference>
<comment type="subcellular location">
    <subcellularLocation>
        <location evidence="1">Endoplasmic reticulum membrane</location>
        <topology evidence="1">Multi-pass membrane protein</topology>
    </subcellularLocation>
</comment>
<evidence type="ECO:0000256" key="2">
    <source>
        <dbReference type="ARBA" id="ARBA00005189"/>
    </source>
</evidence>
<feature type="transmembrane region" description="Helical" evidence="16">
    <location>
        <begin position="183"/>
        <end position="203"/>
    </location>
</feature>
<evidence type="ECO:0000256" key="15">
    <source>
        <dbReference type="ARBA" id="ARBA00025707"/>
    </source>
</evidence>
<organism evidence="17 18">
    <name type="scientific">Blyttiomyces helicus</name>
    <dbReference type="NCBI Taxonomy" id="388810"/>
    <lineage>
        <taxon>Eukaryota</taxon>
        <taxon>Fungi</taxon>
        <taxon>Fungi incertae sedis</taxon>
        <taxon>Chytridiomycota</taxon>
        <taxon>Chytridiomycota incertae sedis</taxon>
        <taxon>Chytridiomycetes</taxon>
        <taxon>Chytridiomycetes incertae sedis</taxon>
        <taxon>Blyttiomyces</taxon>
    </lineage>
</organism>
<dbReference type="InterPro" id="IPR018202">
    <property type="entry name" value="Ser_caboxypep_ser_AS"/>
</dbReference>
<dbReference type="InterPro" id="IPR001563">
    <property type="entry name" value="Peptidase_S10"/>
</dbReference>
<keyword evidence="6" id="KW-0808">Transferase</keyword>
<dbReference type="Pfam" id="PF00450">
    <property type="entry name" value="Peptidase_S10"/>
    <property type="match status" value="1"/>
</dbReference>
<name>A0A4P9VVS5_9FUNG</name>
<gene>
    <name evidence="17" type="ORF">BDK51DRAFT_29011</name>
</gene>
<evidence type="ECO:0000256" key="4">
    <source>
        <dbReference type="ARBA" id="ARBA00022516"/>
    </source>
</evidence>
<keyword evidence="7 16" id="KW-0812">Transmembrane</keyword>
<keyword evidence="14" id="KW-1208">Phospholipid metabolism</keyword>
<comment type="pathway">
    <text evidence="2">Lipid metabolism.</text>
</comment>
<keyword evidence="9 16" id="KW-1133">Transmembrane helix</keyword>
<dbReference type="EMBL" id="ML000859">
    <property type="protein sequence ID" value="RKO83774.1"/>
    <property type="molecule type" value="Genomic_DNA"/>
</dbReference>
<dbReference type="InterPro" id="IPR029058">
    <property type="entry name" value="AB_hydrolase_fold"/>
</dbReference>
<keyword evidence="11 16" id="KW-0472">Membrane</keyword>
<reference evidence="18" key="1">
    <citation type="journal article" date="2018" name="Nat. Microbiol.">
        <title>Leveraging single-cell genomics to expand the fungal tree of life.</title>
        <authorList>
            <person name="Ahrendt S.R."/>
            <person name="Quandt C.A."/>
            <person name="Ciobanu D."/>
            <person name="Clum A."/>
            <person name="Salamov A."/>
            <person name="Andreopoulos B."/>
            <person name="Cheng J.F."/>
            <person name="Woyke T."/>
            <person name="Pelin A."/>
            <person name="Henrissat B."/>
            <person name="Reynolds N.K."/>
            <person name="Benny G.L."/>
            <person name="Smith M.E."/>
            <person name="James T.Y."/>
            <person name="Grigoriev I.V."/>
        </authorList>
    </citation>
    <scope>NUCLEOTIDE SEQUENCE [LARGE SCALE GENOMIC DNA]</scope>
</reference>
<dbReference type="OrthoDB" id="10265393at2759"/>
<dbReference type="Pfam" id="PF03034">
    <property type="entry name" value="PSS"/>
    <property type="match status" value="1"/>
</dbReference>
<keyword evidence="5" id="KW-0378">Hydrolase</keyword>
<sequence>MPILPLTSVPISSSSMDGMFLENGPFKIGADASTVSVNPHGWWQNAHVLYLDQPVGTGYSYASNAALYVSSEAEVVSQFLTFLETFYAVFPELRRAQLTIAGESYAGVYAPYMANAILERNANGSFTLILMLAGLVYLALFVHTGDDVVFDTKLGFGAASSVLLLTCMLQFRDGPFIRPHPAFWRLILAASVLYQMVLVAVLFQNKDTMRQILKYVDPSLGVPLPERDYAEKCELTAEVLWDQMDVFVIAHTLGWFGKAIILRDYWFCWILSVMFELMEYSLQHQLANFAECWWDHWILDVLLTNWVGIIVGMKTCEYFAMKGPDDDGHDGIWERGLAGDRRGGLVEHQGRADMERDSNFRLVVGGLATKAFSVCGE</sequence>
<accession>A0A4P9VVS5</accession>
<keyword evidence="4" id="KW-0444">Lipid biosynthesis</keyword>
<dbReference type="InterPro" id="IPR004277">
    <property type="entry name" value="PSS"/>
</dbReference>
<evidence type="ECO:0000256" key="3">
    <source>
        <dbReference type="ARBA" id="ARBA00009431"/>
    </source>
</evidence>
<keyword evidence="12" id="KW-0325">Glycoprotein</keyword>
<comment type="pathway">
    <text evidence="15">Phospholipid metabolism.</text>
</comment>
<evidence type="ECO:0000256" key="10">
    <source>
        <dbReference type="ARBA" id="ARBA00023098"/>
    </source>
</evidence>
<evidence type="ECO:0000256" key="13">
    <source>
        <dbReference type="ARBA" id="ARBA00023209"/>
    </source>
</evidence>
<evidence type="ECO:0000313" key="18">
    <source>
        <dbReference type="Proteomes" id="UP000269721"/>
    </source>
</evidence>
<keyword evidence="13" id="KW-0594">Phospholipid biosynthesis</keyword>
<dbReference type="GO" id="GO:0006659">
    <property type="term" value="P:phosphatidylserine biosynthetic process"/>
    <property type="evidence" value="ECO:0007669"/>
    <property type="project" value="InterPro"/>
</dbReference>
<evidence type="ECO:0000256" key="14">
    <source>
        <dbReference type="ARBA" id="ARBA00023264"/>
    </source>
</evidence>
<keyword evidence="10" id="KW-0443">Lipid metabolism</keyword>
<feature type="transmembrane region" description="Helical" evidence="16">
    <location>
        <begin position="122"/>
        <end position="142"/>
    </location>
</feature>
<evidence type="ECO:0000256" key="6">
    <source>
        <dbReference type="ARBA" id="ARBA00022679"/>
    </source>
</evidence>
<evidence type="ECO:0000256" key="5">
    <source>
        <dbReference type="ARBA" id="ARBA00022645"/>
    </source>
</evidence>